<evidence type="ECO:0000256" key="2">
    <source>
        <dbReference type="ARBA" id="ARBA00022723"/>
    </source>
</evidence>
<dbReference type="GO" id="GO:0005506">
    <property type="term" value="F:iron ion binding"/>
    <property type="evidence" value="ECO:0007669"/>
    <property type="project" value="UniProtKB-UniRule"/>
</dbReference>
<evidence type="ECO:0000256" key="4">
    <source>
        <dbReference type="ARBA" id="ARBA00023004"/>
    </source>
</evidence>
<feature type="domain" description="4Fe-4S ferredoxin-type" evidence="7">
    <location>
        <begin position="1"/>
        <end position="29"/>
    </location>
</feature>
<dbReference type="Gene3D" id="3.30.70.20">
    <property type="match status" value="1"/>
</dbReference>
<dbReference type="PANTHER" id="PTHR36923">
    <property type="entry name" value="FERREDOXIN"/>
    <property type="match status" value="1"/>
</dbReference>
<dbReference type="RefSeq" id="WP_044251847.1">
    <property type="nucleotide sequence ID" value="NZ_ASRX01000120.1"/>
</dbReference>
<accession>A0A017SUG5</accession>
<keyword evidence="5 6" id="KW-0411">Iron-sulfur</keyword>
<dbReference type="PANTHER" id="PTHR36923:SF3">
    <property type="entry name" value="FERREDOXIN"/>
    <property type="match status" value="1"/>
</dbReference>
<name>A0A017SUG5_9BACT</name>
<keyword evidence="9" id="KW-1185">Reference proteome</keyword>
<evidence type="ECO:0000313" key="9">
    <source>
        <dbReference type="Proteomes" id="UP000019678"/>
    </source>
</evidence>
<dbReference type="eggNOG" id="COG1141">
    <property type="taxonomic scope" value="Bacteria"/>
</dbReference>
<keyword evidence="2 6" id="KW-0479">Metal-binding</keyword>
<reference evidence="8 9" key="1">
    <citation type="submission" date="2013-05" db="EMBL/GenBank/DDBJ databases">
        <title>Genome assembly of Chondromyces apiculatus DSM 436.</title>
        <authorList>
            <person name="Sharma G."/>
            <person name="Khatri I."/>
            <person name="Kaur C."/>
            <person name="Mayilraj S."/>
            <person name="Subramanian S."/>
        </authorList>
    </citation>
    <scope>NUCLEOTIDE SEQUENCE [LARGE SCALE GENOMIC DNA]</scope>
    <source>
        <strain evidence="8 9">DSM 436</strain>
    </source>
</reference>
<dbReference type="PRINTS" id="PR00352">
    <property type="entry name" value="3FE4SFRDOXIN"/>
</dbReference>
<gene>
    <name evidence="8" type="ORF">CAP_1040</name>
</gene>
<dbReference type="Proteomes" id="UP000019678">
    <property type="component" value="Unassembled WGS sequence"/>
</dbReference>
<keyword evidence="4 6" id="KW-0408">Iron</keyword>
<comment type="caution">
    <text evidence="8">The sequence shown here is derived from an EMBL/GenBank/DDBJ whole genome shotgun (WGS) entry which is preliminary data.</text>
</comment>
<keyword evidence="3 6" id="KW-0249">Electron transport</keyword>
<dbReference type="AlphaFoldDB" id="A0A017SUG5"/>
<dbReference type="EMBL" id="ASRX01000120">
    <property type="protein sequence ID" value="EYF00255.1"/>
    <property type="molecule type" value="Genomic_DNA"/>
</dbReference>
<dbReference type="OrthoDB" id="9803319at2"/>
<evidence type="ECO:0000256" key="6">
    <source>
        <dbReference type="RuleBase" id="RU368020"/>
    </source>
</evidence>
<dbReference type="InterPro" id="IPR051269">
    <property type="entry name" value="Fe-S_cluster_ET"/>
</dbReference>
<dbReference type="GO" id="GO:0051536">
    <property type="term" value="F:iron-sulfur cluster binding"/>
    <property type="evidence" value="ECO:0007669"/>
    <property type="project" value="UniProtKB-KW"/>
</dbReference>
<dbReference type="InterPro" id="IPR001080">
    <property type="entry name" value="3Fe4S_ferredoxin"/>
</dbReference>
<dbReference type="GO" id="GO:0009055">
    <property type="term" value="F:electron transfer activity"/>
    <property type="evidence" value="ECO:0007669"/>
    <property type="project" value="UniProtKB-UniRule"/>
</dbReference>
<sequence>MRILVDLDKCCGAGSCVLAAPRVFDQRDDGIVLLLDESPPEDLHKAVREAAAVCPASAITLEERD</sequence>
<keyword evidence="1 6" id="KW-0813">Transport</keyword>
<organism evidence="8 9">
    <name type="scientific">Chondromyces apiculatus DSM 436</name>
    <dbReference type="NCBI Taxonomy" id="1192034"/>
    <lineage>
        <taxon>Bacteria</taxon>
        <taxon>Pseudomonadati</taxon>
        <taxon>Myxococcota</taxon>
        <taxon>Polyangia</taxon>
        <taxon>Polyangiales</taxon>
        <taxon>Polyangiaceae</taxon>
        <taxon>Chondromyces</taxon>
    </lineage>
</organism>
<proteinExistence type="predicted"/>
<dbReference type="InterPro" id="IPR017896">
    <property type="entry name" value="4Fe4S_Fe-S-bd"/>
</dbReference>
<dbReference type="SUPFAM" id="SSF54862">
    <property type="entry name" value="4Fe-4S ferredoxins"/>
    <property type="match status" value="1"/>
</dbReference>
<dbReference type="Pfam" id="PF13459">
    <property type="entry name" value="Fer4_15"/>
    <property type="match status" value="1"/>
</dbReference>
<evidence type="ECO:0000313" key="8">
    <source>
        <dbReference type="EMBL" id="EYF00255.1"/>
    </source>
</evidence>
<evidence type="ECO:0000259" key="7">
    <source>
        <dbReference type="PROSITE" id="PS51379"/>
    </source>
</evidence>
<dbReference type="STRING" id="1192034.CAP_1040"/>
<protein>
    <recommendedName>
        <fullName evidence="6">Ferredoxin</fullName>
    </recommendedName>
</protein>
<evidence type="ECO:0000256" key="1">
    <source>
        <dbReference type="ARBA" id="ARBA00022448"/>
    </source>
</evidence>
<comment type="function">
    <text evidence="6">Ferredoxins are iron-sulfur proteins that transfer electrons in a wide variety of metabolic reactions.</text>
</comment>
<evidence type="ECO:0000256" key="3">
    <source>
        <dbReference type="ARBA" id="ARBA00022982"/>
    </source>
</evidence>
<evidence type="ECO:0000256" key="5">
    <source>
        <dbReference type="ARBA" id="ARBA00023014"/>
    </source>
</evidence>
<dbReference type="PROSITE" id="PS51379">
    <property type="entry name" value="4FE4S_FER_2"/>
    <property type="match status" value="1"/>
</dbReference>